<evidence type="ECO:0000256" key="3">
    <source>
        <dbReference type="ARBA" id="ARBA00022989"/>
    </source>
</evidence>
<dbReference type="InterPro" id="IPR006685">
    <property type="entry name" value="MscS_channel_2nd"/>
</dbReference>
<evidence type="ECO:0000256" key="5">
    <source>
        <dbReference type="SAM" id="Phobius"/>
    </source>
</evidence>
<feature type="transmembrane region" description="Helical" evidence="5">
    <location>
        <begin position="6"/>
        <end position="28"/>
    </location>
</feature>
<feature type="transmembrane region" description="Helical" evidence="5">
    <location>
        <begin position="162"/>
        <end position="181"/>
    </location>
</feature>
<dbReference type="Proteomes" id="UP001060414">
    <property type="component" value="Chromosome"/>
</dbReference>
<evidence type="ECO:0000313" key="8">
    <source>
        <dbReference type="Proteomes" id="UP001060414"/>
    </source>
</evidence>
<feature type="domain" description="Mechanosensitive ion channel MscS" evidence="6">
    <location>
        <begin position="185"/>
        <end position="250"/>
    </location>
</feature>
<feature type="transmembrane region" description="Helical" evidence="5">
    <location>
        <begin position="61"/>
        <end position="78"/>
    </location>
</feature>
<feature type="transmembrane region" description="Helical" evidence="5">
    <location>
        <begin position="84"/>
        <end position="108"/>
    </location>
</feature>
<dbReference type="Gene3D" id="1.10.287.1260">
    <property type="match status" value="1"/>
</dbReference>
<organism evidence="7 8">
    <name type="scientific">Geoalkalibacter halelectricus</name>
    <dbReference type="NCBI Taxonomy" id="2847045"/>
    <lineage>
        <taxon>Bacteria</taxon>
        <taxon>Pseudomonadati</taxon>
        <taxon>Thermodesulfobacteriota</taxon>
        <taxon>Desulfuromonadia</taxon>
        <taxon>Desulfuromonadales</taxon>
        <taxon>Geoalkalibacteraceae</taxon>
        <taxon>Geoalkalibacter</taxon>
    </lineage>
</organism>
<name>A0ABY5ZHW8_9BACT</name>
<accession>A0ABY5ZHW8</accession>
<dbReference type="RefSeq" id="WP_260747090.1">
    <property type="nucleotide sequence ID" value="NZ_CP092109.1"/>
</dbReference>
<dbReference type="InterPro" id="IPR023408">
    <property type="entry name" value="MscS_beta-dom_sf"/>
</dbReference>
<evidence type="ECO:0000256" key="1">
    <source>
        <dbReference type="ARBA" id="ARBA00004370"/>
    </source>
</evidence>
<dbReference type="PANTHER" id="PTHR30566">
    <property type="entry name" value="YNAI-RELATED MECHANOSENSITIVE ION CHANNEL"/>
    <property type="match status" value="1"/>
</dbReference>
<evidence type="ECO:0000313" key="7">
    <source>
        <dbReference type="EMBL" id="UWZ78732.1"/>
    </source>
</evidence>
<evidence type="ECO:0000256" key="4">
    <source>
        <dbReference type="ARBA" id="ARBA00023136"/>
    </source>
</evidence>
<sequence length="367" mass="40857">MQTDGFGFSTLFFSLALMALAVFAGFALHKGLFRLLRQLTAKTKNRWDDALVKHLEVPARLLLPLFLLLLVVPALRLPPQGGEILGHLVGLAFIAGMTWLLVAAVFVLRDVVLHKFDVNARDNLRARTMHTQINVLVKVLLVLIIVIATASMLMTFEKVRQIGVSLLASAGIAGIILGFAAQKSLATLFAGIQIAITQPIRLDDVVIVEGEWGRIEEITLTYVVVRIWDLRRLVVPITYFIEQPFQNWTRVTADLLGTVFIYADYRIPVAAVREQLHVFLQESEHWDGKVWGLQVTNTTDRSVELRALMSAADAGIAWNLRCEVREKLLAWLQANYAECLPRVRTEIEGEFADALAAGAREHSGTAT</sequence>
<dbReference type="InterPro" id="IPR010920">
    <property type="entry name" value="LSM_dom_sf"/>
</dbReference>
<dbReference type="Gene3D" id="2.30.30.60">
    <property type="match status" value="1"/>
</dbReference>
<reference evidence="7" key="1">
    <citation type="journal article" date="2022" name="Environ. Microbiol.">
        <title>Geoalkalibacter halelectricus SAP #1 sp. nov. possessing extracellular electron transfer and mineral#reducing capabilities from a haloalkaline environment.</title>
        <authorList>
            <person name="Yadav S."/>
            <person name="Singh R."/>
            <person name="Sundharam S.S."/>
            <person name="Chaudhary S."/>
            <person name="Krishnamurthi S."/>
            <person name="Patil S.A."/>
        </authorList>
    </citation>
    <scope>NUCLEOTIDE SEQUENCE</scope>
    <source>
        <strain evidence="7">SAP-1</strain>
    </source>
</reference>
<comment type="subcellular location">
    <subcellularLocation>
        <location evidence="1">Membrane</location>
    </subcellularLocation>
</comment>
<evidence type="ECO:0000259" key="6">
    <source>
        <dbReference type="Pfam" id="PF00924"/>
    </source>
</evidence>
<keyword evidence="3 5" id="KW-1133">Transmembrane helix</keyword>
<gene>
    <name evidence="7" type="ORF">L9S41_13740</name>
</gene>
<evidence type="ECO:0000256" key="2">
    <source>
        <dbReference type="ARBA" id="ARBA00022692"/>
    </source>
</evidence>
<proteinExistence type="predicted"/>
<dbReference type="PANTHER" id="PTHR30566:SF25">
    <property type="entry name" value="INNER MEMBRANE PROTEIN"/>
    <property type="match status" value="1"/>
</dbReference>
<keyword evidence="4 5" id="KW-0472">Membrane</keyword>
<keyword evidence="2 5" id="KW-0812">Transmembrane</keyword>
<dbReference type="SUPFAM" id="SSF50182">
    <property type="entry name" value="Sm-like ribonucleoproteins"/>
    <property type="match status" value="1"/>
</dbReference>
<dbReference type="Pfam" id="PF00924">
    <property type="entry name" value="MS_channel_2nd"/>
    <property type="match status" value="1"/>
</dbReference>
<keyword evidence="8" id="KW-1185">Reference proteome</keyword>
<protein>
    <submittedName>
        <fullName evidence="7">Mechanosensitive ion channel family protein</fullName>
    </submittedName>
</protein>
<dbReference type="EMBL" id="CP092109">
    <property type="protein sequence ID" value="UWZ78732.1"/>
    <property type="molecule type" value="Genomic_DNA"/>
</dbReference>
<feature type="transmembrane region" description="Helical" evidence="5">
    <location>
        <begin position="135"/>
        <end position="156"/>
    </location>
</feature>